<dbReference type="PROSITE" id="PS50005">
    <property type="entry name" value="TPR"/>
    <property type="match status" value="1"/>
</dbReference>
<keyword evidence="6" id="KW-0378">Hydrolase</keyword>
<sequence length="479" mass="53408">MYIKLLSISFLLLATATAGATEDKAKKLDDFVESYTENREFNGSVLISYEGNVLLEKGYGYANMEWEIPNSVDTKFRIASTTKPFTAALVLKLVEEGKIKLSDSIGEYLPDYRSDTGGKVSIHQLLNHTSGIPNVFSHPEFRNIEANNPYGLDDFISKFCSGDLQFEPGTQFRYSNAGYTILGKIVEQVSELSYQQALQKYIFAPLKMHNSGDSYAEAVVPKLAEGYERTLAGFKPAKNIDMTVTHAAGSIYSTVRDLYQFSKALHLGGLLSEELKQKTFSVSPHRNYGYGWLITDLPEENFGKKLTQIHHPGMMPGFNGDVVRIIEDDITIIIQNNTGGAPLRAMTEGILNIIYNKPVTFAQIGIEDRLYSTLRQNGLEAAINAYMQFQKLDRGFSERGLNSFGYQLMEVGNKEAAIAFFQINSDEHPNSSNAYDSLGEAYLANKEFKKALVAYEKALLLDEDNRNAAEAIVKIKKSL</sequence>
<dbReference type="InterPro" id="IPR011990">
    <property type="entry name" value="TPR-like_helical_dom_sf"/>
</dbReference>
<evidence type="ECO:0000256" key="3">
    <source>
        <dbReference type="PROSITE-ProRule" id="PRU00339"/>
    </source>
</evidence>
<evidence type="ECO:0000256" key="2">
    <source>
        <dbReference type="ARBA" id="ARBA00023136"/>
    </source>
</evidence>
<keyword evidence="4" id="KW-0732">Signal</keyword>
<evidence type="ECO:0000256" key="1">
    <source>
        <dbReference type="ARBA" id="ARBA00004370"/>
    </source>
</evidence>
<dbReference type="InterPro" id="IPR023650">
    <property type="entry name" value="Beta-lactam_class-A_AS"/>
</dbReference>
<organism evidence="6 7">
    <name type="scientific">Idiomarina rhizosphaerae</name>
    <dbReference type="NCBI Taxonomy" id="2961572"/>
    <lineage>
        <taxon>Bacteria</taxon>
        <taxon>Pseudomonadati</taxon>
        <taxon>Pseudomonadota</taxon>
        <taxon>Gammaproteobacteria</taxon>
        <taxon>Alteromonadales</taxon>
        <taxon>Idiomarinaceae</taxon>
        <taxon>Idiomarina</taxon>
    </lineage>
</organism>
<proteinExistence type="predicted"/>
<dbReference type="GO" id="GO:0016787">
    <property type="term" value="F:hydrolase activity"/>
    <property type="evidence" value="ECO:0007669"/>
    <property type="project" value="UniProtKB-KW"/>
</dbReference>
<dbReference type="Proteomes" id="UP001139474">
    <property type="component" value="Unassembled WGS sequence"/>
</dbReference>
<comment type="caution">
    <text evidence="6">The sequence shown here is derived from an EMBL/GenBank/DDBJ whole genome shotgun (WGS) entry which is preliminary data.</text>
</comment>
<feature type="chain" id="PRO_5041000856" evidence="4">
    <location>
        <begin position="21"/>
        <end position="479"/>
    </location>
</feature>
<dbReference type="SUPFAM" id="SSF56601">
    <property type="entry name" value="beta-lactamase/transpeptidase-like"/>
    <property type="match status" value="1"/>
</dbReference>
<feature type="repeat" description="TPR" evidence="3">
    <location>
        <begin position="432"/>
        <end position="465"/>
    </location>
</feature>
<dbReference type="AlphaFoldDB" id="A0A9X2FW35"/>
<dbReference type="InterPro" id="IPR050491">
    <property type="entry name" value="AmpC-like"/>
</dbReference>
<keyword evidence="3" id="KW-0802">TPR repeat</keyword>
<evidence type="ECO:0000256" key="4">
    <source>
        <dbReference type="SAM" id="SignalP"/>
    </source>
</evidence>
<dbReference type="Pfam" id="PF00144">
    <property type="entry name" value="Beta-lactamase"/>
    <property type="match status" value="1"/>
</dbReference>
<name>A0A9X2FW35_9GAMM</name>
<dbReference type="InterPro" id="IPR019734">
    <property type="entry name" value="TPR_rpt"/>
</dbReference>
<dbReference type="Gene3D" id="1.25.40.10">
    <property type="entry name" value="Tetratricopeptide repeat domain"/>
    <property type="match status" value="1"/>
</dbReference>
<reference evidence="6" key="1">
    <citation type="submission" date="2022-06" db="EMBL/GenBank/DDBJ databases">
        <title>Idiomarina rhizosphaerae M1R2S28.</title>
        <authorList>
            <person name="Sun J.-Q."/>
            <person name="Li L.-F."/>
        </authorList>
    </citation>
    <scope>NUCLEOTIDE SEQUENCE</scope>
    <source>
        <strain evidence="6">M1R2S28</strain>
    </source>
</reference>
<evidence type="ECO:0000313" key="6">
    <source>
        <dbReference type="EMBL" id="MCP1340249.1"/>
    </source>
</evidence>
<evidence type="ECO:0000313" key="7">
    <source>
        <dbReference type="Proteomes" id="UP001139474"/>
    </source>
</evidence>
<keyword evidence="7" id="KW-1185">Reference proteome</keyword>
<evidence type="ECO:0000259" key="5">
    <source>
        <dbReference type="Pfam" id="PF00144"/>
    </source>
</evidence>
<comment type="subcellular location">
    <subcellularLocation>
        <location evidence="1">Membrane</location>
    </subcellularLocation>
</comment>
<feature type="domain" description="Beta-lactamase-related" evidence="5">
    <location>
        <begin position="29"/>
        <end position="340"/>
    </location>
</feature>
<dbReference type="EMBL" id="JAMZDE010000008">
    <property type="protein sequence ID" value="MCP1340249.1"/>
    <property type="molecule type" value="Genomic_DNA"/>
</dbReference>
<accession>A0A9X2FW35</accession>
<dbReference type="InterPro" id="IPR012338">
    <property type="entry name" value="Beta-lactam/transpept-like"/>
</dbReference>
<feature type="signal peptide" evidence="4">
    <location>
        <begin position="1"/>
        <end position="20"/>
    </location>
</feature>
<dbReference type="PROSITE" id="PS00146">
    <property type="entry name" value="BETA_LACTAMASE_A"/>
    <property type="match status" value="1"/>
</dbReference>
<dbReference type="PANTHER" id="PTHR46825:SF11">
    <property type="entry name" value="PENICILLIN-BINDING PROTEIN 4"/>
    <property type="match status" value="1"/>
</dbReference>
<dbReference type="SMART" id="SM00028">
    <property type="entry name" value="TPR"/>
    <property type="match status" value="2"/>
</dbReference>
<dbReference type="PANTHER" id="PTHR46825">
    <property type="entry name" value="D-ALANYL-D-ALANINE-CARBOXYPEPTIDASE/ENDOPEPTIDASE AMPH"/>
    <property type="match status" value="1"/>
</dbReference>
<dbReference type="Gene3D" id="3.40.710.10">
    <property type="entry name" value="DD-peptidase/beta-lactamase superfamily"/>
    <property type="match status" value="1"/>
</dbReference>
<protein>
    <submittedName>
        <fullName evidence="6">Serine hydrolase</fullName>
    </submittedName>
</protein>
<keyword evidence="2" id="KW-0472">Membrane</keyword>
<gene>
    <name evidence="6" type="ORF">NJR55_11685</name>
</gene>
<dbReference type="RefSeq" id="WP_253620103.1">
    <property type="nucleotide sequence ID" value="NZ_JAMZDE010000008.1"/>
</dbReference>
<dbReference type="SUPFAM" id="SSF48452">
    <property type="entry name" value="TPR-like"/>
    <property type="match status" value="1"/>
</dbReference>
<dbReference type="PROSITE" id="PS50293">
    <property type="entry name" value="TPR_REGION"/>
    <property type="match status" value="1"/>
</dbReference>
<dbReference type="GO" id="GO:0016020">
    <property type="term" value="C:membrane"/>
    <property type="evidence" value="ECO:0007669"/>
    <property type="project" value="UniProtKB-SubCell"/>
</dbReference>
<dbReference type="InterPro" id="IPR001466">
    <property type="entry name" value="Beta-lactam-related"/>
</dbReference>